<feature type="region of interest" description="Disordered" evidence="1">
    <location>
        <begin position="791"/>
        <end position="825"/>
    </location>
</feature>
<proteinExistence type="predicted"/>
<evidence type="ECO:0000259" key="2">
    <source>
        <dbReference type="Pfam" id="PF16003"/>
    </source>
</evidence>
<dbReference type="OrthoDB" id="7883086at2759"/>
<dbReference type="Proteomes" id="UP000504634">
    <property type="component" value="Unplaced"/>
</dbReference>
<sequence>MSQKRCFSINMICTKLEVPGQDFGCPEKLKIRADVCKGCKPTLEASRINVNCMPLDPICQFLMDAECLQKRLAEGIQIVVKYMGKEIGRACYMLPEFAIERVCTSFREVSHSANVELTHKGNTVGMIGMRMVMVMRCPPLKEIRKMERMENCGGNVKDCVEKMVDAQDLLFVVGDKSQSFPSSSADPCLSLGFGSGMETGSCSNDKLSKYRHLNMRSTKNADMLDCCDLSGASPRLLDMAGPFTICEGAEEDVGCYSVGAMPGPGAHFALRPTLGDANTNRLCTRISTPRLKQTEIQKARRCPLCKEDVSWLPKISACPHCGYKPVPEFRETTYDEQATAEAILNNLFEQSASDVPSFESIDGGCSEEGGDVDPKNSEDEFDNIVRDFKHLKRSIKRTRQQDTAATVPRMCSQIGGSGGKTEDQPNLAIVFEELKDLFNLRAKTTKTKIREICDEACRLANSVKERKSSKTKEPLASDICDLPKTKKKRKKCGPRRRLPMKSKVYSVLSVRPHSQRLGHAECFNGFGPGKNVPSNMGWLWTRFPLAKRPGWRPGAIGRTIRDLMSYFLKDFPVDSVPVSKYMSYHNQKKPPPVEREAEPEDLVQVPTLHIEKKNGDYIITLRPLKDASTLQRAANPYAEMKPVQFRITKSPLLKQLREVKRCLKNMGFSKCKCHRPVMQCYCRTFIDKKRLLQEVQRQCEKRRMDNCREQLVLSDTTDSEAEFDFGVTPPAGVMKPERLKVVDVVNNETQYCEADWAMPTMFPHPPNALMQYGACTGGERKKLFPWIYGKGNVHQEPKPPKMRNMPKKTKKGAGRQAGGYAGQINDTYTRPQPAFYKLPADLNTADLRPGHLSGPRMQRLAQAAYPPSHHARRKATRHVRFSKKLNEPAM</sequence>
<reference evidence="5" key="1">
    <citation type="submission" date="2025-08" db="UniProtKB">
        <authorList>
            <consortium name="RefSeq"/>
        </authorList>
    </citation>
    <scope>IDENTIFICATION</scope>
    <source>
        <strain evidence="5">11010-0011.00</strain>
        <tissue evidence="5">Whole body</tissue>
    </source>
</reference>
<gene>
    <name evidence="5" type="primary">LOC115620920</name>
</gene>
<dbReference type="InterPro" id="IPR031992">
    <property type="entry name" value="DUF4788"/>
</dbReference>
<feature type="compositionally biased region" description="Basic residues" evidence="1">
    <location>
        <begin position="869"/>
        <end position="883"/>
    </location>
</feature>
<feature type="region of interest" description="Disordered" evidence="1">
    <location>
        <begin position="864"/>
        <end position="890"/>
    </location>
</feature>
<dbReference type="PANTHER" id="PTHR39079:SF1">
    <property type="entry name" value="GH11706P-RELATED"/>
    <property type="match status" value="1"/>
</dbReference>
<accession>A0A6J2T2S5</accession>
<protein>
    <submittedName>
        <fullName evidence="5">Uncharacterized protein LOC115620920 isoform X1</fullName>
    </submittedName>
</protein>
<feature type="region of interest" description="Disordered" evidence="1">
    <location>
        <begin position="355"/>
        <end position="378"/>
    </location>
</feature>
<feature type="compositionally biased region" description="Basic residues" evidence="1">
    <location>
        <begin position="800"/>
        <end position="813"/>
    </location>
</feature>
<dbReference type="RefSeq" id="XP_030370279.1">
    <property type="nucleotide sequence ID" value="XM_030514419.1"/>
</dbReference>
<evidence type="ECO:0000313" key="5">
    <source>
        <dbReference type="RefSeq" id="XP_030370279.1"/>
    </source>
</evidence>
<feature type="domain" description="DUF4776" evidence="2">
    <location>
        <begin position="295"/>
        <end position="776"/>
    </location>
</feature>
<dbReference type="Pfam" id="PF16032">
    <property type="entry name" value="DUF4788"/>
    <property type="match status" value="1"/>
</dbReference>
<evidence type="ECO:0000256" key="1">
    <source>
        <dbReference type="SAM" id="MobiDB-lite"/>
    </source>
</evidence>
<dbReference type="Pfam" id="PF16003">
    <property type="entry name" value="DUF4776"/>
    <property type="match status" value="1"/>
</dbReference>
<feature type="region of interest" description="Disordered" evidence="1">
    <location>
        <begin position="399"/>
        <end position="419"/>
    </location>
</feature>
<dbReference type="InterPro" id="IPR031949">
    <property type="entry name" value="DUF4776"/>
</dbReference>
<feature type="domain" description="DUF4788" evidence="3">
    <location>
        <begin position="12"/>
        <end position="191"/>
    </location>
</feature>
<evidence type="ECO:0000259" key="3">
    <source>
        <dbReference type="Pfam" id="PF16032"/>
    </source>
</evidence>
<dbReference type="PANTHER" id="PTHR39079">
    <property type="entry name" value="FI08034P-RELATED"/>
    <property type="match status" value="1"/>
</dbReference>
<dbReference type="AlphaFoldDB" id="A0A6J2T2S5"/>
<organism evidence="4 5">
    <name type="scientific">Drosophila lebanonensis</name>
    <name type="common">Fruit fly</name>
    <name type="synonym">Scaptodrosophila lebanonensis</name>
    <dbReference type="NCBI Taxonomy" id="7225"/>
    <lineage>
        <taxon>Eukaryota</taxon>
        <taxon>Metazoa</taxon>
        <taxon>Ecdysozoa</taxon>
        <taxon>Arthropoda</taxon>
        <taxon>Hexapoda</taxon>
        <taxon>Insecta</taxon>
        <taxon>Pterygota</taxon>
        <taxon>Neoptera</taxon>
        <taxon>Endopterygota</taxon>
        <taxon>Diptera</taxon>
        <taxon>Brachycera</taxon>
        <taxon>Muscomorpha</taxon>
        <taxon>Ephydroidea</taxon>
        <taxon>Drosophilidae</taxon>
        <taxon>Scaptodrosophila</taxon>
    </lineage>
</organism>
<keyword evidence="4" id="KW-1185">Reference proteome</keyword>
<dbReference type="CTD" id="43581"/>
<name>A0A6J2T2S5_DROLE</name>
<dbReference type="GeneID" id="115620920"/>
<evidence type="ECO:0000313" key="4">
    <source>
        <dbReference type="Proteomes" id="UP000504634"/>
    </source>
</evidence>